<keyword evidence="1" id="KW-0808">Transferase</keyword>
<keyword evidence="2" id="KW-1185">Reference proteome</keyword>
<dbReference type="GO" id="GO:0004311">
    <property type="term" value="F:geranylgeranyl diphosphate synthase activity"/>
    <property type="evidence" value="ECO:0007669"/>
    <property type="project" value="InterPro"/>
</dbReference>
<dbReference type="OrthoDB" id="9807580at2"/>
<dbReference type="RefSeq" id="WP_125182279.1">
    <property type="nucleotide sequence ID" value="NZ_QZMU01000001.1"/>
</dbReference>
<organism evidence="1 2">
    <name type="scientific">Thiohalobacter thiocyanaticus</name>
    <dbReference type="NCBI Taxonomy" id="585455"/>
    <lineage>
        <taxon>Bacteria</taxon>
        <taxon>Pseudomonadati</taxon>
        <taxon>Pseudomonadota</taxon>
        <taxon>Gammaproteobacteria</taxon>
        <taxon>Thiohalobacterales</taxon>
        <taxon>Thiohalobacteraceae</taxon>
        <taxon>Thiohalobacter</taxon>
    </lineage>
</organism>
<accession>A0A426QMG6</accession>
<dbReference type="PANTHER" id="PTHR31480">
    <property type="entry name" value="BIFUNCTIONAL LYCOPENE CYCLASE/PHYTOENE SYNTHASE"/>
    <property type="match status" value="1"/>
</dbReference>
<dbReference type="InterPro" id="IPR044843">
    <property type="entry name" value="Trans_IPPS_bact-type"/>
</dbReference>
<dbReference type="SFLD" id="SFLDG01018">
    <property type="entry name" value="Squalene/Phytoene_Synthase_Lik"/>
    <property type="match status" value="1"/>
</dbReference>
<dbReference type="Proteomes" id="UP000287798">
    <property type="component" value="Unassembled WGS sequence"/>
</dbReference>
<sequence length="289" mass="32725">MNNPELARAYRHCRARARAHYENFPVASILLPRRLRDPVAAIYAFARHADDLADEGDTPPDARLAALDAWETGLLDTLAGQPAPDPALLACSDSILRFGLPVELFQDLLSAFRQDVTRTRYTDFGELMQYCRRSANPVGRLLLHLHGIADPRRQAESDAICSALQLINFYQDLRQDIVENDRVYLPLDELERFEVSEDDLRAGRDSTALRRLLQFQYNRARRLLRSGAPLGRELRGRFGLEIRAIVLGGSRVLDKLQNGAPFARPRLGAADRLWLLWHALRKTGPGPQR</sequence>
<dbReference type="CDD" id="cd00683">
    <property type="entry name" value="Trans_IPPS_HH"/>
    <property type="match status" value="1"/>
</dbReference>
<evidence type="ECO:0000313" key="1">
    <source>
        <dbReference type="EMBL" id="RRQ22939.1"/>
    </source>
</evidence>
<dbReference type="InterPro" id="IPR008949">
    <property type="entry name" value="Isoprenoid_synthase_dom_sf"/>
</dbReference>
<dbReference type="EC" id="2.5.1.21" evidence="1"/>
<dbReference type="GO" id="GO:0051996">
    <property type="term" value="F:squalene synthase [NAD(P)H] activity"/>
    <property type="evidence" value="ECO:0007669"/>
    <property type="project" value="UniProtKB-EC"/>
</dbReference>
<reference evidence="1 2" key="1">
    <citation type="journal article" date="2010" name="Int. J. Syst. Evol. Microbiol.">
        <title>Thiohalobacter thiocyanaticus gen. nov., sp. nov., a moderately halophilic, sulfur-oxidizing gammaproteobacterium from hypersaline lakes, that utilizes thiocyanate.</title>
        <authorList>
            <person name="Sorokin D.Y."/>
            <person name="Kovaleva O.L."/>
            <person name="Tourova T.P."/>
            <person name="Muyzer G."/>
        </authorList>
    </citation>
    <scope>NUCLEOTIDE SEQUENCE [LARGE SCALE GENOMIC DNA]</scope>
    <source>
        <strain evidence="1 2">Hrh1</strain>
    </source>
</reference>
<protein>
    <submittedName>
        <fullName evidence="1">Squalene synthase HpnC</fullName>
        <ecNumber evidence="1">2.5.1.21</ecNumber>
    </submittedName>
</protein>
<dbReference type="InterPro" id="IPR017827">
    <property type="entry name" value="HSQ_synthase_HpnC"/>
</dbReference>
<proteinExistence type="predicted"/>
<dbReference type="Gene3D" id="1.10.600.10">
    <property type="entry name" value="Farnesyl Diphosphate Synthase"/>
    <property type="match status" value="1"/>
</dbReference>
<dbReference type="NCBIfam" id="TIGR03464">
    <property type="entry name" value="HpnC"/>
    <property type="match status" value="1"/>
</dbReference>
<dbReference type="SFLD" id="SFLDS00005">
    <property type="entry name" value="Isoprenoid_Synthase_Type_I"/>
    <property type="match status" value="1"/>
</dbReference>
<dbReference type="EMBL" id="QZMU01000001">
    <property type="protein sequence ID" value="RRQ22939.1"/>
    <property type="molecule type" value="Genomic_DNA"/>
</dbReference>
<dbReference type="SUPFAM" id="SSF48576">
    <property type="entry name" value="Terpenoid synthases"/>
    <property type="match status" value="1"/>
</dbReference>
<gene>
    <name evidence="1" type="primary">hpnC</name>
    <name evidence="1" type="ORF">D6C00_14060</name>
</gene>
<dbReference type="SFLD" id="SFLDG01212">
    <property type="entry name" value="Phytoene_synthase_like"/>
    <property type="match status" value="1"/>
</dbReference>
<dbReference type="GO" id="GO:0016114">
    <property type="term" value="P:terpenoid biosynthetic process"/>
    <property type="evidence" value="ECO:0007669"/>
    <property type="project" value="UniProtKB-ARBA"/>
</dbReference>
<dbReference type="AlphaFoldDB" id="A0A426QMG6"/>
<dbReference type="InterPro" id="IPR002060">
    <property type="entry name" value="Squ/phyt_synthse"/>
</dbReference>
<dbReference type="Pfam" id="PF00494">
    <property type="entry name" value="SQS_PSY"/>
    <property type="match status" value="1"/>
</dbReference>
<name>A0A426QMG6_9GAMM</name>
<evidence type="ECO:0000313" key="2">
    <source>
        <dbReference type="Proteomes" id="UP000287798"/>
    </source>
</evidence>
<comment type="caution">
    <text evidence="1">The sequence shown here is derived from an EMBL/GenBank/DDBJ whole genome shotgun (WGS) entry which is preliminary data.</text>
</comment>
<dbReference type="InterPro" id="IPR033904">
    <property type="entry name" value="Trans_IPPS_HH"/>
</dbReference>